<dbReference type="Gene3D" id="3.40.50.2300">
    <property type="match status" value="1"/>
</dbReference>
<dbReference type="InterPro" id="IPR052893">
    <property type="entry name" value="TCS_response_regulator"/>
</dbReference>
<proteinExistence type="predicted"/>
<dbReference type="PROSITE" id="PS50110">
    <property type="entry name" value="RESPONSE_REGULATORY"/>
    <property type="match status" value="1"/>
</dbReference>
<reference evidence="3 4" key="1">
    <citation type="journal article" date="2009" name="J. Bacteriol.">
        <title>Complete genome sequence of Robiginitalea biformata HTCC2501.</title>
        <authorList>
            <person name="Oh H.M."/>
            <person name="Giovannoni S.J."/>
            <person name="Lee K."/>
            <person name="Ferriera S."/>
            <person name="Johnson J."/>
            <person name="Cho J.C."/>
        </authorList>
    </citation>
    <scope>NUCLEOTIDE SEQUENCE [LARGE SCALE GENOMIC DNA]</scope>
    <source>
        <strain evidence="4">ATCC BAA-864 / HTCC2501 / KCTC 12146</strain>
    </source>
</reference>
<dbReference type="AlphaFoldDB" id="A4CP94"/>
<sequence>MNKVDQIFIIDDDPITVFGIRKMLMALDAAAAIDSFANGQLALQKIEELLEQGGNLPDVVFLDINMPIMDGWQFLEAFIQLPCPRPIRINIVTSSIDPNDLDRFENFKTRTSHILEYRNKPIRLSDLEEITRAA</sequence>
<organism evidence="3 4">
    <name type="scientific">Robiginitalea biformata (strain ATCC BAA-864 / DSM 15991 / KCTC 12146 / HTCC2501)</name>
    <dbReference type="NCBI Taxonomy" id="313596"/>
    <lineage>
        <taxon>Bacteria</taxon>
        <taxon>Pseudomonadati</taxon>
        <taxon>Bacteroidota</taxon>
        <taxon>Flavobacteriia</taxon>
        <taxon>Flavobacteriales</taxon>
        <taxon>Flavobacteriaceae</taxon>
        <taxon>Robiginitalea</taxon>
    </lineage>
</organism>
<accession>A4CP94</accession>
<evidence type="ECO:0000256" key="1">
    <source>
        <dbReference type="PROSITE-ProRule" id="PRU00169"/>
    </source>
</evidence>
<feature type="domain" description="Response regulatory" evidence="2">
    <location>
        <begin position="6"/>
        <end position="134"/>
    </location>
</feature>
<dbReference type="eggNOG" id="COG0784">
    <property type="taxonomic scope" value="Bacteria"/>
</dbReference>
<evidence type="ECO:0000313" key="3">
    <source>
        <dbReference type="EMBL" id="EAR14215.1"/>
    </source>
</evidence>
<dbReference type="RefSeq" id="WP_015755651.1">
    <property type="nucleotide sequence ID" value="NC_013222.1"/>
</dbReference>
<evidence type="ECO:0000313" key="4">
    <source>
        <dbReference type="Proteomes" id="UP000009049"/>
    </source>
</evidence>
<dbReference type="Proteomes" id="UP000009049">
    <property type="component" value="Chromosome"/>
</dbReference>
<dbReference type="HOGENOM" id="CLU_000445_69_17_10"/>
<dbReference type="GO" id="GO:0000160">
    <property type="term" value="P:phosphorelay signal transduction system"/>
    <property type="evidence" value="ECO:0007669"/>
    <property type="project" value="InterPro"/>
</dbReference>
<dbReference type="EMBL" id="CP001712">
    <property type="protein sequence ID" value="EAR14215.1"/>
    <property type="molecule type" value="Genomic_DNA"/>
</dbReference>
<dbReference type="PANTHER" id="PTHR44520:SF2">
    <property type="entry name" value="RESPONSE REGULATOR RCP1"/>
    <property type="match status" value="1"/>
</dbReference>
<dbReference type="PANTHER" id="PTHR44520">
    <property type="entry name" value="RESPONSE REGULATOR RCP1-RELATED"/>
    <property type="match status" value="1"/>
</dbReference>
<evidence type="ECO:0000259" key="2">
    <source>
        <dbReference type="PROSITE" id="PS50110"/>
    </source>
</evidence>
<protein>
    <submittedName>
        <fullName evidence="3">Response regulator</fullName>
    </submittedName>
</protein>
<dbReference type="InterPro" id="IPR001789">
    <property type="entry name" value="Sig_transdc_resp-reg_receiver"/>
</dbReference>
<dbReference type="STRING" id="313596.RB2501_02285"/>
<name>A4CP94_ROBBH</name>
<dbReference type="SUPFAM" id="SSF52172">
    <property type="entry name" value="CheY-like"/>
    <property type="match status" value="1"/>
</dbReference>
<dbReference type="OrthoDB" id="673128at2"/>
<feature type="modified residue" description="4-aspartylphosphate" evidence="1">
    <location>
        <position position="63"/>
    </location>
</feature>
<keyword evidence="4" id="KW-1185">Reference proteome</keyword>
<dbReference type="InterPro" id="IPR011006">
    <property type="entry name" value="CheY-like_superfamily"/>
</dbReference>
<dbReference type="Pfam" id="PF00072">
    <property type="entry name" value="Response_reg"/>
    <property type="match status" value="1"/>
</dbReference>
<dbReference type="SMART" id="SM00448">
    <property type="entry name" value="REC"/>
    <property type="match status" value="1"/>
</dbReference>
<keyword evidence="1" id="KW-0597">Phosphoprotein</keyword>
<gene>
    <name evidence="3" type="ordered locus">RB2501_02285</name>
</gene>
<dbReference type="KEGG" id="rbi:RB2501_02285"/>